<organism evidence="4 5">
    <name type="scientific">Ilumatobacter fluminis</name>
    <dbReference type="NCBI Taxonomy" id="467091"/>
    <lineage>
        <taxon>Bacteria</taxon>
        <taxon>Bacillati</taxon>
        <taxon>Actinomycetota</taxon>
        <taxon>Acidimicrobiia</taxon>
        <taxon>Acidimicrobiales</taxon>
        <taxon>Ilumatobacteraceae</taxon>
        <taxon>Ilumatobacter</taxon>
    </lineage>
</organism>
<dbReference type="AlphaFoldDB" id="A0A4R7I388"/>
<evidence type="ECO:0000259" key="3">
    <source>
        <dbReference type="SMART" id="SM00903"/>
    </source>
</evidence>
<sequence>MSENTEPTPAFDAKDFRTVLGHFPTGVTIVTGADGDDPVGFTIGSFTSVSLDPPLVGFLPMKDSDTWAAIERSGSFCVNVLSRDQADLCWQFAKSGNEAERYDDVAWHAAPSGSPIIDRAVAWIDCSIEQVYEMGDHYFVLGRVGALEADADHDGNGPFPLLFFKGTLGGFAAEG</sequence>
<keyword evidence="5" id="KW-1185">Reference proteome</keyword>
<reference evidence="4 5" key="1">
    <citation type="submission" date="2019-03" db="EMBL/GenBank/DDBJ databases">
        <title>Sequencing the genomes of 1000 actinobacteria strains.</title>
        <authorList>
            <person name="Klenk H.-P."/>
        </authorList>
    </citation>
    <scope>NUCLEOTIDE SEQUENCE [LARGE SCALE GENOMIC DNA]</scope>
    <source>
        <strain evidence="4 5">DSM 18936</strain>
    </source>
</reference>
<dbReference type="EMBL" id="SOAU01000001">
    <property type="protein sequence ID" value="TDT17704.1"/>
    <property type="molecule type" value="Genomic_DNA"/>
</dbReference>
<comment type="caution">
    <text evidence="4">The sequence shown here is derived from an EMBL/GenBank/DDBJ whole genome shotgun (WGS) entry which is preliminary data.</text>
</comment>
<evidence type="ECO:0000256" key="1">
    <source>
        <dbReference type="ARBA" id="ARBA00008898"/>
    </source>
</evidence>
<dbReference type="PANTHER" id="PTHR30466">
    <property type="entry name" value="FLAVIN REDUCTASE"/>
    <property type="match status" value="1"/>
</dbReference>
<name>A0A4R7I388_9ACTN</name>
<dbReference type="GO" id="GO:0010181">
    <property type="term" value="F:FMN binding"/>
    <property type="evidence" value="ECO:0007669"/>
    <property type="project" value="InterPro"/>
</dbReference>
<dbReference type="OrthoDB" id="9792858at2"/>
<accession>A0A4R7I388</accession>
<dbReference type="InterPro" id="IPR050268">
    <property type="entry name" value="NADH-dep_flavin_reductase"/>
</dbReference>
<dbReference type="RefSeq" id="WP_133869975.1">
    <property type="nucleotide sequence ID" value="NZ_JAVJPS010000039.1"/>
</dbReference>
<evidence type="ECO:0000313" key="4">
    <source>
        <dbReference type="EMBL" id="TDT17704.1"/>
    </source>
</evidence>
<dbReference type="Gene3D" id="2.30.110.10">
    <property type="entry name" value="Electron Transport, Fmn-binding Protein, Chain A"/>
    <property type="match status" value="1"/>
</dbReference>
<dbReference type="SMART" id="SM00903">
    <property type="entry name" value="Flavin_Reduct"/>
    <property type="match status" value="1"/>
</dbReference>
<protein>
    <submittedName>
        <fullName evidence="4">Flavin reductase (DIM6/NTAB) family NADH-FMN oxidoreductase RutF</fullName>
    </submittedName>
</protein>
<dbReference type="SUPFAM" id="SSF50475">
    <property type="entry name" value="FMN-binding split barrel"/>
    <property type="match status" value="1"/>
</dbReference>
<evidence type="ECO:0000256" key="2">
    <source>
        <dbReference type="ARBA" id="ARBA00023002"/>
    </source>
</evidence>
<dbReference type="PANTHER" id="PTHR30466:SF11">
    <property type="entry name" value="FLAVIN-DEPENDENT MONOOXYGENASE, REDUCTASE SUBUNIT HSAB"/>
    <property type="match status" value="1"/>
</dbReference>
<feature type="domain" description="Flavin reductase like" evidence="3">
    <location>
        <begin position="20"/>
        <end position="170"/>
    </location>
</feature>
<dbReference type="InterPro" id="IPR002563">
    <property type="entry name" value="Flavin_Rdtase-like_dom"/>
</dbReference>
<proteinExistence type="inferred from homology"/>
<dbReference type="GO" id="GO:0042602">
    <property type="term" value="F:riboflavin reductase (NADPH) activity"/>
    <property type="evidence" value="ECO:0007669"/>
    <property type="project" value="TreeGrafter"/>
</dbReference>
<dbReference type="Pfam" id="PF01613">
    <property type="entry name" value="Flavin_Reduct"/>
    <property type="match status" value="1"/>
</dbReference>
<dbReference type="Proteomes" id="UP000294558">
    <property type="component" value="Unassembled WGS sequence"/>
</dbReference>
<keyword evidence="2" id="KW-0560">Oxidoreductase</keyword>
<evidence type="ECO:0000313" key="5">
    <source>
        <dbReference type="Proteomes" id="UP000294558"/>
    </source>
</evidence>
<comment type="similarity">
    <text evidence="1">Belongs to the non-flavoprotein flavin reductase family.</text>
</comment>
<gene>
    <name evidence="4" type="ORF">BDK89_3315</name>
</gene>
<dbReference type="InterPro" id="IPR012349">
    <property type="entry name" value="Split_barrel_FMN-bd"/>
</dbReference>